<organism evidence="2 3">
    <name type="scientific">Pholiota conissans</name>
    <dbReference type="NCBI Taxonomy" id="109636"/>
    <lineage>
        <taxon>Eukaryota</taxon>
        <taxon>Fungi</taxon>
        <taxon>Dikarya</taxon>
        <taxon>Basidiomycota</taxon>
        <taxon>Agaricomycotina</taxon>
        <taxon>Agaricomycetes</taxon>
        <taxon>Agaricomycetidae</taxon>
        <taxon>Agaricales</taxon>
        <taxon>Agaricineae</taxon>
        <taxon>Strophariaceae</taxon>
        <taxon>Pholiota</taxon>
    </lineage>
</organism>
<evidence type="ECO:0000313" key="3">
    <source>
        <dbReference type="Proteomes" id="UP000807469"/>
    </source>
</evidence>
<dbReference type="Proteomes" id="UP000807469">
    <property type="component" value="Unassembled WGS sequence"/>
</dbReference>
<keyword evidence="3" id="KW-1185">Reference proteome</keyword>
<dbReference type="AlphaFoldDB" id="A0A9P5Z5N8"/>
<proteinExistence type="predicted"/>
<keyword evidence="1" id="KW-0732">Signal</keyword>
<dbReference type="EMBL" id="MU155170">
    <property type="protein sequence ID" value="KAF9482052.1"/>
    <property type="molecule type" value="Genomic_DNA"/>
</dbReference>
<feature type="chain" id="PRO_5040248173" description="Secreted protein" evidence="1">
    <location>
        <begin position="24"/>
        <end position="103"/>
    </location>
</feature>
<evidence type="ECO:0008006" key="4">
    <source>
        <dbReference type="Google" id="ProtNLM"/>
    </source>
</evidence>
<reference evidence="2" key="1">
    <citation type="submission" date="2020-11" db="EMBL/GenBank/DDBJ databases">
        <authorList>
            <consortium name="DOE Joint Genome Institute"/>
            <person name="Ahrendt S."/>
            <person name="Riley R."/>
            <person name="Andreopoulos W."/>
            <person name="Labutti K."/>
            <person name="Pangilinan J."/>
            <person name="Ruiz-Duenas F.J."/>
            <person name="Barrasa J.M."/>
            <person name="Sanchez-Garcia M."/>
            <person name="Camarero S."/>
            <person name="Miyauchi S."/>
            <person name="Serrano A."/>
            <person name="Linde D."/>
            <person name="Babiker R."/>
            <person name="Drula E."/>
            <person name="Ayuso-Fernandez I."/>
            <person name="Pacheco R."/>
            <person name="Padilla G."/>
            <person name="Ferreira P."/>
            <person name="Barriuso J."/>
            <person name="Kellner H."/>
            <person name="Castanera R."/>
            <person name="Alfaro M."/>
            <person name="Ramirez L."/>
            <person name="Pisabarro A.G."/>
            <person name="Kuo A."/>
            <person name="Tritt A."/>
            <person name="Lipzen A."/>
            <person name="He G."/>
            <person name="Yan M."/>
            <person name="Ng V."/>
            <person name="Cullen D."/>
            <person name="Martin F."/>
            <person name="Rosso M.-N."/>
            <person name="Henrissat B."/>
            <person name="Hibbett D."/>
            <person name="Martinez A.T."/>
            <person name="Grigoriev I.V."/>
        </authorList>
    </citation>
    <scope>NUCLEOTIDE SEQUENCE</scope>
    <source>
        <strain evidence="2">CIRM-BRFM 674</strain>
    </source>
</reference>
<sequence>MLQSTQSTLNLLLLLRTPNAALSTFYPTSPPSRFARRFSASALQNASPLESCSRQTPRIAASTPLHLYAYVSTLQSFLFTPPQFTLNAYCRCVSTYTGHIVIS</sequence>
<protein>
    <recommendedName>
        <fullName evidence="4">Secreted protein</fullName>
    </recommendedName>
</protein>
<comment type="caution">
    <text evidence="2">The sequence shown here is derived from an EMBL/GenBank/DDBJ whole genome shotgun (WGS) entry which is preliminary data.</text>
</comment>
<name>A0A9P5Z5N8_9AGAR</name>
<feature type="signal peptide" evidence="1">
    <location>
        <begin position="1"/>
        <end position="23"/>
    </location>
</feature>
<evidence type="ECO:0000256" key="1">
    <source>
        <dbReference type="SAM" id="SignalP"/>
    </source>
</evidence>
<accession>A0A9P5Z5N8</accession>
<evidence type="ECO:0000313" key="2">
    <source>
        <dbReference type="EMBL" id="KAF9482052.1"/>
    </source>
</evidence>
<gene>
    <name evidence="2" type="ORF">BDN70DRAFT_480402</name>
</gene>